<accession>A0A9P4GWF7</accession>
<evidence type="ECO:0000313" key="2">
    <source>
        <dbReference type="Proteomes" id="UP000799777"/>
    </source>
</evidence>
<keyword evidence="2" id="KW-1185">Reference proteome</keyword>
<comment type="caution">
    <text evidence="1">The sequence shown here is derived from an EMBL/GenBank/DDBJ whole genome shotgun (WGS) entry which is preliminary data.</text>
</comment>
<reference evidence="1" key="1">
    <citation type="journal article" date="2020" name="Stud. Mycol.">
        <title>101 Dothideomycetes genomes: a test case for predicting lifestyles and emergence of pathogens.</title>
        <authorList>
            <person name="Haridas S."/>
            <person name="Albert R."/>
            <person name="Binder M."/>
            <person name="Bloem J."/>
            <person name="Labutti K."/>
            <person name="Salamov A."/>
            <person name="Andreopoulos B."/>
            <person name="Baker S."/>
            <person name="Barry K."/>
            <person name="Bills G."/>
            <person name="Bluhm B."/>
            <person name="Cannon C."/>
            <person name="Castanera R."/>
            <person name="Culley D."/>
            <person name="Daum C."/>
            <person name="Ezra D."/>
            <person name="Gonzalez J."/>
            <person name="Henrissat B."/>
            <person name="Kuo A."/>
            <person name="Liang C."/>
            <person name="Lipzen A."/>
            <person name="Lutzoni F."/>
            <person name="Magnuson J."/>
            <person name="Mondo S."/>
            <person name="Nolan M."/>
            <person name="Ohm R."/>
            <person name="Pangilinan J."/>
            <person name="Park H.-J."/>
            <person name="Ramirez L."/>
            <person name="Alfaro M."/>
            <person name="Sun H."/>
            <person name="Tritt A."/>
            <person name="Yoshinaga Y."/>
            <person name="Zwiers L.-H."/>
            <person name="Turgeon B."/>
            <person name="Goodwin S."/>
            <person name="Spatafora J."/>
            <person name="Crous P."/>
            <person name="Grigoriev I."/>
        </authorList>
    </citation>
    <scope>NUCLEOTIDE SEQUENCE</scope>
    <source>
        <strain evidence="1">CBS 110217</strain>
    </source>
</reference>
<feature type="non-terminal residue" evidence="1">
    <location>
        <position position="1"/>
    </location>
</feature>
<gene>
    <name evidence="1" type="ORF">EK21DRAFT_81424</name>
</gene>
<evidence type="ECO:0000313" key="1">
    <source>
        <dbReference type="EMBL" id="KAF2023215.1"/>
    </source>
</evidence>
<dbReference type="Proteomes" id="UP000799777">
    <property type="component" value="Unassembled WGS sequence"/>
</dbReference>
<proteinExistence type="predicted"/>
<dbReference type="OrthoDB" id="3774366at2759"/>
<organism evidence="1 2">
    <name type="scientific">Setomelanomma holmii</name>
    <dbReference type="NCBI Taxonomy" id="210430"/>
    <lineage>
        <taxon>Eukaryota</taxon>
        <taxon>Fungi</taxon>
        <taxon>Dikarya</taxon>
        <taxon>Ascomycota</taxon>
        <taxon>Pezizomycotina</taxon>
        <taxon>Dothideomycetes</taxon>
        <taxon>Pleosporomycetidae</taxon>
        <taxon>Pleosporales</taxon>
        <taxon>Pleosporineae</taxon>
        <taxon>Phaeosphaeriaceae</taxon>
        <taxon>Setomelanomma</taxon>
    </lineage>
</organism>
<dbReference type="AlphaFoldDB" id="A0A9P4GWF7"/>
<protein>
    <submittedName>
        <fullName evidence="1">Uncharacterized protein</fullName>
    </submittedName>
</protein>
<sequence length="166" mass="19158">LHSLQEAISPTVNYLQQILGTGWSVILPDPNQDPQYVHLIASKGTTDAFHIVILWQGTDIEEAKEVFAQEVLHKSTESDAVLYFALYHPIEQKVYLCTVDPKEKEMSDINNGAVQDMASRLKTYAETNHQVLAVPSGQWIWSEQYQRYYRYVQGQVVWDMTQQQRQ</sequence>
<name>A0A9P4GWF7_9PLEO</name>
<dbReference type="EMBL" id="ML978368">
    <property type="protein sequence ID" value="KAF2023215.1"/>
    <property type="molecule type" value="Genomic_DNA"/>
</dbReference>